<proteinExistence type="predicted"/>
<dbReference type="Proteomes" id="UP000019197">
    <property type="component" value="Unassembled WGS sequence"/>
</dbReference>
<dbReference type="EMBL" id="CBXE010000040">
    <property type="protein sequence ID" value="CDL80081.1"/>
    <property type="molecule type" value="Genomic_DNA"/>
</dbReference>
<organism evidence="1 2">
    <name type="scientific">Xenorhabdus cabanillasii JM26</name>
    <dbReference type="NCBI Taxonomy" id="1427517"/>
    <lineage>
        <taxon>Bacteria</taxon>
        <taxon>Pseudomonadati</taxon>
        <taxon>Pseudomonadota</taxon>
        <taxon>Gammaproteobacteria</taxon>
        <taxon>Enterobacterales</taxon>
        <taxon>Morganellaceae</taxon>
        <taxon>Xenorhabdus</taxon>
    </lineage>
</organism>
<dbReference type="InterPro" id="IPR014942">
    <property type="entry name" value="AbiEii"/>
</dbReference>
<evidence type="ECO:0000313" key="2">
    <source>
        <dbReference type="Proteomes" id="UP000019197"/>
    </source>
</evidence>
<dbReference type="Pfam" id="PF08843">
    <property type="entry name" value="AbiEii"/>
    <property type="match status" value="1"/>
</dbReference>
<dbReference type="Gene3D" id="3.10.450.620">
    <property type="entry name" value="JHP933, nucleotidyltransferase-like core domain"/>
    <property type="match status" value="1"/>
</dbReference>
<sequence length="296" mass="34184">MEYSIEDWIADAPQDRIAFRQAVHIVLQAIASNEYLKPKMIMKGGILLGLRYQSSRFTEDIDFSTNMRLADIDRQTFHEELDDALAISSAELPYQVTCAVQSLSIQPRNTEEEATFPSFRLKIGYARNNNDGEMRRLRQGQSPHTVKIDYSLNEHSLNVDHITLTDDNDIQAYSFTDLVAEKIRSVIQQIVRNRSRRQDIYDLNLLLDSIQPENKDKLAILTTLLEKSTGRLEDGMVNPETLGRVDIRERSSREYELLKDEVEGELMDFDTAYTRIVDFYKSLPWDLVTGWQNVAK</sequence>
<comment type="caution">
    <text evidence="1">The sequence shown here is derived from an EMBL/GenBank/DDBJ whole genome shotgun (WGS) entry which is preliminary data.</text>
</comment>
<accession>W1IR27</accession>
<dbReference type="OrthoDB" id="9125135at2"/>
<protein>
    <recommendedName>
        <fullName evidence="3">Nucleotidyl transferase AbiEii/AbiGii toxin family protein</fullName>
    </recommendedName>
</protein>
<dbReference type="RefSeq" id="WP_038260831.1">
    <property type="nucleotide sequence ID" value="NZ_CAWLVK010000040.1"/>
</dbReference>
<gene>
    <name evidence="1" type="ORF">XCR1_1340028</name>
</gene>
<reference evidence="1 2" key="1">
    <citation type="submission" date="2013-11" db="EMBL/GenBank/DDBJ databases">
        <title>Draft genome sequence and annotation of the entomopathogenic bacterium, Xenorhabdus cabanillasi strain JM26.</title>
        <authorList>
            <person name="Gualtieri M."/>
            <person name="Ogier J.C."/>
            <person name="Pages S."/>
            <person name="Givaudan A."/>
            <person name="Gaudriault S."/>
        </authorList>
    </citation>
    <scope>NUCLEOTIDE SEQUENCE [LARGE SCALE GENOMIC DNA]</scope>
    <source>
        <strain evidence="1 2">JM26</strain>
    </source>
</reference>
<name>W1IR27_9GAMM</name>
<dbReference type="AlphaFoldDB" id="W1IR27"/>
<evidence type="ECO:0008006" key="3">
    <source>
        <dbReference type="Google" id="ProtNLM"/>
    </source>
</evidence>
<evidence type="ECO:0000313" key="1">
    <source>
        <dbReference type="EMBL" id="CDL80081.1"/>
    </source>
</evidence>